<dbReference type="Proteomes" id="UP000315471">
    <property type="component" value="Unassembled WGS sequence"/>
</dbReference>
<name>A0A5C6DFY6_9BACT</name>
<protein>
    <submittedName>
        <fullName evidence="1">Uncharacterized protein</fullName>
    </submittedName>
</protein>
<sequence length="88" mass="9330">MCQVRHPSDPFGAIGLIELDAFTKVYGEDASGDLGVVAADKLPRLNFGLRCCGRAFADQTADRIDLGQRGAVSMAGASGTASLFRRRL</sequence>
<dbReference type="AlphaFoldDB" id="A0A5C6DFY6"/>
<comment type="caution">
    <text evidence="1">The sequence shown here is derived from an EMBL/GenBank/DDBJ whole genome shotgun (WGS) entry which is preliminary data.</text>
</comment>
<reference evidence="1 2" key="1">
    <citation type="submission" date="2019-02" db="EMBL/GenBank/DDBJ databases">
        <title>Deep-cultivation of Planctomycetes and their phenomic and genomic characterization uncovers novel biology.</title>
        <authorList>
            <person name="Wiegand S."/>
            <person name="Jogler M."/>
            <person name="Boedeker C."/>
            <person name="Pinto D."/>
            <person name="Vollmers J."/>
            <person name="Rivas-Marin E."/>
            <person name="Kohn T."/>
            <person name="Peeters S.H."/>
            <person name="Heuer A."/>
            <person name="Rast P."/>
            <person name="Oberbeckmann S."/>
            <person name="Bunk B."/>
            <person name="Jeske O."/>
            <person name="Meyerdierks A."/>
            <person name="Storesund J.E."/>
            <person name="Kallscheuer N."/>
            <person name="Luecker S."/>
            <person name="Lage O.M."/>
            <person name="Pohl T."/>
            <person name="Merkel B.J."/>
            <person name="Hornburger P."/>
            <person name="Mueller R.-W."/>
            <person name="Bruemmer F."/>
            <person name="Labrenz M."/>
            <person name="Spormann A.M."/>
            <person name="Op Den Camp H."/>
            <person name="Overmann J."/>
            <person name="Amann R."/>
            <person name="Jetten M.S.M."/>
            <person name="Mascher T."/>
            <person name="Medema M.H."/>
            <person name="Devos D.P."/>
            <person name="Kaster A.-K."/>
            <person name="Ovreas L."/>
            <person name="Rohde M."/>
            <person name="Galperin M.Y."/>
            <person name="Jogler C."/>
        </authorList>
    </citation>
    <scope>NUCLEOTIDE SEQUENCE [LARGE SCALE GENOMIC DNA]</scope>
    <source>
        <strain evidence="1 2">Q31b</strain>
    </source>
</reference>
<accession>A0A5C6DFY6</accession>
<dbReference type="EMBL" id="SJPY01000009">
    <property type="protein sequence ID" value="TWU35628.1"/>
    <property type="molecule type" value="Genomic_DNA"/>
</dbReference>
<evidence type="ECO:0000313" key="1">
    <source>
        <dbReference type="EMBL" id="TWU35628.1"/>
    </source>
</evidence>
<evidence type="ECO:0000313" key="2">
    <source>
        <dbReference type="Proteomes" id="UP000315471"/>
    </source>
</evidence>
<organism evidence="1 2">
    <name type="scientific">Novipirellula aureliae</name>
    <dbReference type="NCBI Taxonomy" id="2527966"/>
    <lineage>
        <taxon>Bacteria</taxon>
        <taxon>Pseudomonadati</taxon>
        <taxon>Planctomycetota</taxon>
        <taxon>Planctomycetia</taxon>
        <taxon>Pirellulales</taxon>
        <taxon>Pirellulaceae</taxon>
        <taxon>Novipirellula</taxon>
    </lineage>
</organism>
<gene>
    <name evidence="1" type="ORF">Q31b_50630</name>
</gene>
<proteinExistence type="predicted"/>
<keyword evidence="2" id="KW-1185">Reference proteome</keyword>